<evidence type="ECO:0000313" key="3">
    <source>
        <dbReference type="EMBL" id="EKX33712.1"/>
    </source>
</evidence>
<feature type="region of interest" description="Disordered" evidence="2">
    <location>
        <begin position="446"/>
        <end position="471"/>
    </location>
</feature>
<proteinExistence type="predicted"/>
<feature type="region of interest" description="Disordered" evidence="2">
    <location>
        <begin position="964"/>
        <end position="987"/>
    </location>
</feature>
<evidence type="ECO:0000313" key="4">
    <source>
        <dbReference type="EnsemblProtists" id="EKX33712"/>
    </source>
</evidence>
<evidence type="ECO:0000256" key="1">
    <source>
        <dbReference type="SAM" id="Coils"/>
    </source>
</evidence>
<accession>L1IC89</accession>
<reference evidence="3 5" key="1">
    <citation type="journal article" date="2012" name="Nature">
        <title>Algal genomes reveal evolutionary mosaicism and the fate of nucleomorphs.</title>
        <authorList>
            <consortium name="DOE Joint Genome Institute"/>
            <person name="Curtis B.A."/>
            <person name="Tanifuji G."/>
            <person name="Burki F."/>
            <person name="Gruber A."/>
            <person name="Irimia M."/>
            <person name="Maruyama S."/>
            <person name="Arias M.C."/>
            <person name="Ball S.G."/>
            <person name="Gile G.H."/>
            <person name="Hirakawa Y."/>
            <person name="Hopkins J.F."/>
            <person name="Kuo A."/>
            <person name="Rensing S.A."/>
            <person name="Schmutz J."/>
            <person name="Symeonidi A."/>
            <person name="Elias M."/>
            <person name="Eveleigh R.J."/>
            <person name="Herman E.K."/>
            <person name="Klute M.J."/>
            <person name="Nakayama T."/>
            <person name="Obornik M."/>
            <person name="Reyes-Prieto A."/>
            <person name="Armbrust E.V."/>
            <person name="Aves S.J."/>
            <person name="Beiko R.G."/>
            <person name="Coutinho P."/>
            <person name="Dacks J.B."/>
            <person name="Durnford D.G."/>
            <person name="Fast N.M."/>
            <person name="Green B.R."/>
            <person name="Grisdale C.J."/>
            <person name="Hempel F."/>
            <person name="Henrissat B."/>
            <person name="Hoppner M.P."/>
            <person name="Ishida K."/>
            <person name="Kim E."/>
            <person name="Koreny L."/>
            <person name="Kroth P.G."/>
            <person name="Liu Y."/>
            <person name="Malik S.B."/>
            <person name="Maier U.G."/>
            <person name="McRose D."/>
            <person name="Mock T."/>
            <person name="Neilson J.A."/>
            <person name="Onodera N.T."/>
            <person name="Poole A.M."/>
            <person name="Pritham E.J."/>
            <person name="Richards T.A."/>
            <person name="Rocap G."/>
            <person name="Roy S.W."/>
            <person name="Sarai C."/>
            <person name="Schaack S."/>
            <person name="Shirato S."/>
            <person name="Slamovits C.H."/>
            <person name="Spencer D.F."/>
            <person name="Suzuki S."/>
            <person name="Worden A.Z."/>
            <person name="Zauner S."/>
            <person name="Barry K."/>
            <person name="Bell C."/>
            <person name="Bharti A.K."/>
            <person name="Crow J.A."/>
            <person name="Grimwood J."/>
            <person name="Kramer R."/>
            <person name="Lindquist E."/>
            <person name="Lucas S."/>
            <person name="Salamov A."/>
            <person name="McFadden G.I."/>
            <person name="Lane C.E."/>
            <person name="Keeling P.J."/>
            <person name="Gray M.W."/>
            <person name="Grigoriev I.V."/>
            <person name="Archibald J.M."/>
        </authorList>
    </citation>
    <scope>NUCLEOTIDE SEQUENCE</scope>
    <source>
        <strain evidence="3 5">CCMP2712</strain>
    </source>
</reference>
<feature type="region of interest" description="Disordered" evidence="2">
    <location>
        <begin position="1170"/>
        <end position="1208"/>
    </location>
</feature>
<dbReference type="STRING" id="905079.L1IC89"/>
<feature type="region of interest" description="Disordered" evidence="2">
    <location>
        <begin position="762"/>
        <end position="785"/>
    </location>
</feature>
<keyword evidence="1" id="KW-0175">Coiled coil</keyword>
<feature type="compositionally biased region" description="Basic and acidic residues" evidence="2">
    <location>
        <begin position="766"/>
        <end position="776"/>
    </location>
</feature>
<feature type="region of interest" description="Disordered" evidence="2">
    <location>
        <begin position="1354"/>
        <end position="1373"/>
    </location>
</feature>
<feature type="compositionally biased region" description="Low complexity" evidence="2">
    <location>
        <begin position="292"/>
        <end position="306"/>
    </location>
</feature>
<feature type="compositionally biased region" description="Basic and acidic residues" evidence="2">
    <location>
        <begin position="446"/>
        <end position="455"/>
    </location>
</feature>
<gene>
    <name evidence="3" type="ORF">GUITHDRAFT_120101</name>
</gene>
<organism evidence="3">
    <name type="scientific">Guillardia theta (strain CCMP2712)</name>
    <name type="common">Cryptophyte</name>
    <dbReference type="NCBI Taxonomy" id="905079"/>
    <lineage>
        <taxon>Eukaryota</taxon>
        <taxon>Cryptophyceae</taxon>
        <taxon>Pyrenomonadales</taxon>
        <taxon>Geminigeraceae</taxon>
        <taxon>Guillardia</taxon>
    </lineage>
</organism>
<dbReference type="HOGENOM" id="CLU_241712_0_0_1"/>
<dbReference type="RefSeq" id="XP_005820692.1">
    <property type="nucleotide sequence ID" value="XM_005820635.1"/>
</dbReference>
<reference evidence="5" key="2">
    <citation type="submission" date="2012-11" db="EMBL/GenBank/DDBJ databases">
        <authorList>
            <person name="Kuo A."/>
            <person name="Curtis B.A."/>
            <person name="Tanifuji G."/>
            <person name="Burki F."/>
            <person name="Gruber A."/>
            <person name="Irimia M."/>
            <person name="Maruyama S."/>
            <person name="Arias M.C."/>
            <person name="Ball S.G."/>
            <person name="Gile G.H."/>
            <person name="Hirakawa Y."/>
            <person name="Hopkins J.F."/>
            <person name="Rensing S.A."/>
            <person name="Schmutz J."/>
            <person name="Symeonidi A."/>
            <person name="Elias M."/>
            <person name="Eveleigh R.J."/>
            <person name="Herman E.K."/>
            <person name="Klute M.J."/>
            <person name="Nakayama T."/>
            <person name="Obornik M."/>
            <person name="Reyes-Prieto A."/>
            <person name="Armbrust E.V."/>
            <person name="Aves S.J."/>
            <person name="Beiko R.G."/>
            <person name="Coutinho P."/>
            <person name="Dacks J.B."/>
            <person name="Durnford D.G."/>
            <person name="Fast N.M."/>
            <person name="Green B.R."/>
            <person name="Grisdale C."/>
            <person name="Hempe F."/>
            <person name="Henrissat B."/>
            <person name="Hoppner M.P."/>
            <person name="Ishida K.-I."/>
            <person name="Kim E."/>
            <person name="Koreny L."/>
            <person name="Kroth P.G."/>
            <person name="Liu Y."/>
            <person name="Malik S.-B."/>
            <person name="Maier U.G."/>
            <person name="McRose D."/>
            <person name="Mock T."/>
            <person name="Neilson J.A."/>
            <person name="Onodera N.T."/>
            <person name="Poole A.M."/>
            <person name="Pritham E.J."/>
            <person name="Richards T.A."/>
            <person name="Rocap G."/>
            <person name="Roy S.W."/>
            <person name="Sarai C."/>
            <person name="Schaack S."/>
            <person name="Shirato S."/>
            <person name="Slamovits C.H."/>
            <person name="Spencer D.F."/>
            <person name="Suzuki S."/>
            <person name="Worden A.Z."/>
            <person name="Zauner S."/>
            <person name="Barry K."/>
            <person name="Bell C."/>
            <person name="Bharti A.K."/>
            <person name="Crow J.A."/>
            <person name="Grimwood J."/>
            <person name="Kramer R."/>
            <person name="Lindquist E."/>
            <person name="Lucas S."/>
            <person name="Salamov A."/>
            <person name="McFadden G.I."/>
            <person name="Lane C.E."/>
            <person name="Keeling P.J."/>
            <person name="Gray M.W."/>
            <person name="Grigoriev I.V."/>
            <person name="Archibald J.M."/>
        </authorList>
    </citation>
    <scope>NUCLEOTIDE SEQUENCE</scope>
    <source>
        <strain evidence="5">CCMP2712</strain>
    </source>
</reference>
<dbReference type="EMBL" id="JH993132">
    <property type="protein sequence ID" value="EKX33712.1"/>
    <property type="molecule type" value="Genomic_DNA"/>
</dbReference>
<sequence>MIPSWIIERFSRSLLNKKLLRDFLKTELEENQKKLSPKNRGSTFTTSTFARTPSTQPFLPAADLHISSVKAAPPLLTFSLGTWEKLPRENQLTASLTELSDALEREGKMAFEDRPDVDPTDADPEFIDFTGSHVRSNLERVIERALGATRLVVSSIKVQYHNTSELDGVSRTVGISVDDIRVTNNDSRIQSLSNVGPGKLVSKIVQFGSIRAFCSEDDSEEGQAHEEFISIGTDEAKACDVSLDYEHGEVDRCLNTSTSLDAIHFRLSSAALEIINASLQSHGEKTQSQTTASSASPSAGALSDGASSSWRLTNKIAVKGLQVEAEHGETAMTLKLNDILLRQFAVSGSSSSWQRWTTRLMAATLTCGTGSDSNAHVLHLNFDPWMEDAQPLSSDIRSARDIIKSSTSANLKVKEEHRFFDTPNKLLQELVALHCSRVSALFETSSRVEQEKGGEEGEAAAGRSDEEGRQSRSLLQISMSPLRGQLELSSSLRCLRDLEVVKEELERLQRVFGTREGGREGATASWQSSLFLHSLSFDVSLDRPSPRPLPPALSLHVRAVMAGFSSDAQSVHGELGLRRLVVSLRKGGLRCRDKEEEEVSPILVVAGHSAKTDVEVKIAFDEGLSFCAAPGLCKSSSSVNAEGCWRSSCTCSCANKSACGVGMWGCGCSAPRRLCDDMMLNSQMTRRDLEAITRLQLDIIAMIEQDKGLQQQQIAQQRHFNRKGNNGNSQSWLESSMSEYVEEDSCYMSAVQSLNSSQWFPARSGGMKEEEGRLVRETSSSSSRDSDKDIFRIVCEDEVEAVPLRARVLFDEVSLKLDDIVLSMERANLHALFKSKRSQDTQDSSAGAAAAVDTIWLHTSRVCASLQEDCFLGPLQDVSEEFRPSSSAMRARGCHAEPVEESKTSSSVFFKLTRTSELAHKEHASISFTARCCGLVFVTDILQRLELLDPLLKSLSEMWQVGGATRGSKQGHNTPPPLPPPPPPPSLQSLQANIDVLDTCVLAISHAQNANDTASKMEEEVVEEEEDEEEEEILGSRKRIRLMTIVSRVSLDFSSSPQVQPARARQVESKSEEVKVKLICHSDIVHVFLLNPPPPAPHAATCMREIVDYMRDCGHIELLHMSSFHLDLSQENSRVDLVASGPDVQFGACVDSLNSLLLFSQSPLVTHLLSFKSPPSEQDSGRKVSRARRMEAQQEEEEEEDWEPIHTGDVEERMLRESVVKLFSSSSSPRRSLPYDMEEDHFNRANLRSRRRERRERRERKQQVNVLLRDVHVCLRLFGGEDLRHRGEAGRTERGAKREQHLLMAELGDDVVSVSSCSGRRSESLAQESWRLRGGRGRQEDRWIEVYMQQGSLQLSSSKSGGAGEQEKEDGEEDEFSCLLTLHHLEVSDGLFKPAAGSSSEFSLLLHQVERADASSSAIRHSHALRVALRQTSAKEEGRRRRGGPGPGPGTGRRTCVTVSACPMQVNLHEVTAVFIIKLVEAFEQERGIAASASSSELDQDFVRVDLDDSHVVIERGGGGGGGGGEGQTLSFFVIRPSYLKLNLKRTYEGELEAMETEKLLGGYTERLVNLVMRYLEGLPAFSLPGMLVGCEGDLSSSDLLSRYARRCQKSLIQQCLAGLYNRLKVPIRGACHGFTSALERLLGDSRKLRGVHRGLLSWSRALVHAAAAAASSS</sequence>
<dbReference type="PaxDb" id="55529-EKX33712"/>
<keyword evidence="5" id="KW-1185">Reference proteome</keyword>
<dbReference type="EnsemblProtists" id="EKX33712">
    <property type="protein sequence ID" value="EKX33712"/>
    <property type="gene ID" value="GUITHDRAFT_120101"/>
</dbReference>
<evidence type="ECO:0000256" key="2">
    <source>
        <dbReference type="SAM" id="MobiDB-lite"/>
    </source>
</evidence>
<dbReference type="Proteomes" id="UP000011087">
    <property type="component" value="Unassembled WGS sequence"/>
</dbReference>
<evidence type="ECO:0000313" key="5">
    <source>
        <dbReference type="Proteomes" id="UP000011087"/>
    </source>
</evidence>
<dbReference type="GeneID" id="17290452"/>
<reference evidence="4" key="3">
    <citation type="submission" date="2016-03" db="UniProtKB">
        <authorList>
            <consortium name="EnsemblProtists"/>
        </authorList>
    </citation>
    <scope>IDENTIFICATION</scope>
</reference>
<feature type="compositionally biased region" description="Pro residues" evidence="2">
    <location>
        <begin position="974"/>
        <end position="986"/>
    </location>
</feature>
<dbReference type="KEGG" id="gtt:GUITHDRAFT_120101"/>
<feature type="coiled-coil region" evidence="1">
    <location>
        <begin position="1007"/>
        <end position="1034"/>
    </location>
</feature>
<feature type="compositionally biased region" description="Acidic residues" evidence="2">
    <location>
        <begin position="1193"/>
        <end position="1202"/>
    </location>
</feature>
<protein>
    <submittedName>
        <fullName evidence="3 4">Uncharacterized protein</fullName>
    </submittedName>
</protein>
<feature type="region of interest" description="Disordered" evidence="2">
    <location>
        <begin position="1430"/>
        <end position="1454"/>
    </location>
</feature>
<name>L1IC89_GUITC</name>
<feature type="region of interest" description="Disordered" evidence="2">
    <location>
        <begin position="283"/>
        <end position="306"/>
    </location>
</feature>